<comment type="caution">
    <text evidence="3">The sequence shown here is derived from an EMBL/GenBank/DDBJ whole genome shotgun (WGS) entry which is preliminary data.</text>
</comment>
<accession>A0A814XR71</accession>
<dbReference type="SMART" id="SM00333">
    <property type="entry name" value="TUDOR"/>
    <property type="match status" value="1"/>
</dbReference>
<gene>
    <name evidence="3" type="ORF">VCS650_LOCUS26623</name>
</gene>
<sequence length="539" mass="62656">MLTLVIEFGRQRRKFDLKHPIDIGLLENQIKSTFGIEDKNNSEYLIQIYDEFIKNYLDLTSESFLSTNNNNNIIKGQIISSQINSFQFQPKVTKQQVVGLITLESIQESLQQWSQLLQHIQLEISKEIQTVKETINAVKSHYELIDELNSNPNSPIYPLTSTCSSPSSVSQCVNKTLTLTPPPPSHPVVPPTFSSNSNNSHLIRPINNVDRKDSYYPYNGTSSNQQRYRPNNNNNNNNRRGTYNNTKILTNRENNSYYPPSQIPSRPIEYNVPVTITYQRFQTGVDFEGELSKYYNPTYFFLRISNQTESYDEMHKNTNFYYNNMDMNKCYIPQPSEFCAAKSPNDSNWYRARIIRIIENDKVQLIFIDNGEINELNLNLIQPLNSQFSDRPAQALACSLAQVLPFTQNDKCGWNRRACMSLENSLKYERISSEKLLLKVTVSDMNQVKWPIMFIHISTPTISSLTDHMCDLYLSRRCTNLQISEYWSKKIRPEQYVLFNLSSLINQKQYFILNNNQSSLSFNQTIDLVMTDLEFFSRQ</sequence>
<dbReference type="Gene3D" id="2.30.30.140">
    <property type="match status" value="1"/>
</dbReference>
<dbReference type="InterPro" id="IPR002999">
    <property type="entry name" value="Tudor"/>
</dbReference>
<dbReference type="Proteomes" id="UP000663891">
    <property type="component" value="Unassembled WGS sequence"/>
</dbReference>
<dbReference type="Gene3D" id="2.40.50.90">
    <property type="match status" value="1"/>
</dbReference>
<dbReference type="SUPFAM" id="SSF63748">
    <property type="entry name" value="Tudor/PWWP/MBT"/>
    <property type="match status" value="1"/>
</dbReference>
<feature type="compositionally biased region" description="Low complexity" evidence="1">
    <location>
        <begin position="224"/>
        <end position="244"/>
    </location>
</feature>
<dbReference type="Pfam" id="PF00567">
    <property type="entry name" value="TUDOR"/>
    <property type="match status" value="1"/>
</dbReference>
<dbReference type="EMBL" id="CAJNON010000361">
    <property type="protein sequence ID" value="CAF1219308.1"/>
    <property type="molecule type" value="Genomic_DNA"/>
</dbReference>
<dbReference type="InterPro" id="IPR035437">
    <property type="entry name" value="SNase_OB-fold_sf"/>
</dbReference>
<proteinExistence type="predicted"/>
<dbReference type="PANTHER" id="PTHR22948:SF29">
    <property type="entry name" value="FI02030P-RELATED"/>
    <property type="match status" value="1"/>
</dbReference>
<dbReference type="OrthoDB" id="9995375at2759"/>
<dbReference type="PROSITE" id="PS50304">
    <property type="entry name" value="TUDOR"/>
    <property type="match status" value="1"/>
</dbReference>
<reference evidence="3" key="1">
    <citation type="submission" date="2021-02" db="EMBL/GenBank/DDBJ databases">
        <authorList>
            <person name="Nowell W R."/>
        </authorList>
    </citation>
    <scope>NUCLEOTIDE SEQUENCE</scope>
</reference>
<dbReference type="InterPro" id="IPR050621">
    <property type="entry name" value="Tudor_domain_containing"/>
</dbReference>
<evidence type="ECO:0000313" key="3">
    <source>
        <dbReference type="EMBL" id="CAF1219308.1"/>
    </source>
</evidence>
<protein>
    <recommendedName>
        <fullName evidence="2">Tudor domain-containing protein</fullName>
    </recommendedName>
</protein>
<evidence type="ECO:0000259" key="2">
    <source>
        <dbReference type="PROSITE" id="PS50304"/>
    </source>
</evidence>
<organism evidence="3 4">
    <name type="scientific">Adineta steineri</name>
    <dbReference type="NCBI Taxonomy" id="433720"/>
    <lineage>
        <taxon>Eukaryota</taxon>
        <taxon>Metazoa</taxon>
        <taxon>Spiralia</taxon>
        <taxon>Gnathifera</taxon>
        <taxon>Rotifera</taxon>
        <taxon>Eurotatoria</taxon>
        <taxon>Bdelloidea</taxon>
        <taxon>Adinetida</taxon>
        <taxon>Adinetidae</taxon>
        <taxon>Adineta</taxon>
    </lineage>
</organism>
<evidence type="ECO:0000256" key="1">
    <source>
        <dbReference type="SAM" id="MobiDB-lite"/>
    </source>
</evidence>
<evidence type="ECO:0000313" key="4">
    <source>
        <dbReference type="Proteomes" id="UP000663891"/>
    </source>
</evidence>
<feature type="domain" description="Tudor" evidence="2">
    <location>
        <begin position="332"/>
        <end position="391"/>
    </location>
</feature>
<dbReference type="PANTHER" id="PTHR22948">
    <property type="entry name" value="TUDOR DOMAIN CONTAINING PROTEIN"/>
    <property type="match status" value="1"/>
</dbReference>
<name>A0A814XR71_9BILA</name>
<dbReference type="AlphaFoldDB" id="A0A814XR71"/>
<feature type="region of interest" description="Disordered" evidence="1">
    <location>
        <begin position="192"/>
        <end position="244"/>
    </location>
</feature>